<dbReference type="SMART" id="SM00448">
    <property type="entry name" value="REC"/>
    <property type="match status" value="1"/>
</dbReference>
<dbReference type="OrthoDB" id="9787514at2"/>
<dbReference type="EMBL" id="FLOB01000019">
    <property type="protein sequence ID" value="SBS37510.1"/>
    <property type="molecule type" value="Genomic_DNA"/>
</dbReference>
<keyword evidence="6" id="KW-1185">Reference proteome</keyword>
<evidence type="ECO:0000256" key="1">
    <source>
        <dbReference type="PROSITE-ProRule" id="PRU00169"/>
    </source>
</evidence>
<feature type="modified residue" description="4-aspartylphosphate" evidence="1">
    <location>
        <position position="55"/>
    </location>
</feature>
<dbReference type="Gene3D" id="3.30.70.270">
    <property type="match status" value="1"/>
</dbReference>
<feature type="domain" description="EAL" evidence="3">
    <location>
        <begin position="349"/>
        <end position="596"/>
    </location>
</feature>
<dbReference type="Pfam" id="PF00563">
    <property type="entry name" value="EAL"/>
    <property type="match status" value="1"/>
</dbReference>
<keyword evidence="5" id="KW-0378">Hydrolase</keyword>
<accession>A0A1A8TUD1</accession>
<dbReference type="GO" id="GO:0000160">
    <property type="term" value="P:phosphorelay signal transduction system"/>
    <property type="evidence" value="ECO:0007669"/>
    <property type="project" value="InterPro"/>
</dbReference>
<evidence type="ECO:0000259" key="2">
    <source>
        <dbReference type="PROSITE" id="PS50110"/>
    </source>
</evidence>
<dbReference type="PANTHER" id="PTHR33121">
    <property type="entry name" value="CYCLIC DI-GMP PHOSPHODIESTERASE PDEF"/>
    <property type="match status" value="1"/>
</dbReference>
<dbReference type="InterPro" id="IPR011006">
    <property type="entry name" value="CheY-like_superfamily"/>
</dbReference>
<dbReference type="CDD" id="cd01948">
    <property type="entry name" value="EAL"/>
    <property type="match status" value="1"/>
</dbReference>
<dbReference type="RefSeq" id="WP_067020540.1">
    <property type="nucleotide sequence ID" value="NZ_FLOB01000019.1"/>
</dbReference>
<dbReference type="EC" id="3.1.4.52" evidence="5"/>
<dbReference type="STRING" id="1792290.MSP8886_04149"/>
<organism evidence="5 6">
    <name type="scientific">Marinomonas spartinae</name>
    <dbReference type="NCBI Taxonomy" id="1792290"/>
    <lineage>
        <taxon>Bacteria</taxon>
        <taxon>Pseudomonadati</taxon>
        <taxon>Pseudomonadota</taxon>
        <taxon>Gammaproteobacteria</taxon>
        <taxon>Oceanospirillales</taxon>
        <taxon>Oceanospirillaceae</taxon>
        <taxon>Marinomonas</taxon>
    </lineage>
</organism>
<dbReference type="InterPro" id="IPR043128">
    <property type="entry name" value="Rev_trsase/Diguanyl_cyclase"/>
</dbReference>
<dbReference type="Pfam" id="PF00072">
    <property type="entry name" value="Response_reg"/>
    <property type="match status" value="1"/>
</dbReference>
<dbReference type="InterPro" id="IPR050706">
    <property type="entry name" value="Cyclic-di-GMP_PDE-like"/>
</dbReference>
<evidence type="ECO:0000313" key="5">
    <source>
        <dbReference type="EMBL" id="SBS37510.1"/>
    </source>
</evidence>
<dbReference type="PROSITE" id="PS50883">
    <property type="entry name" value="EAL"/>
    <property type="match status" value="1"/>
</dbReference>
<evidence type="ECO:0000259" key="4">
    <source>
        <dbReference type="PROSITE" id="PS50887"/>
    </source>
</evidence>
<dbReference type="SUPFAM" id="SSF141868">
    <property type="entry name" value="EAL domain-like"/>
    <property type="match status" value="1"/>
</dbReference>
<dbReference type="Gene3D" id="3.20.20.450">
    <property type="entry name" value="EAL domain"/>
    <property type="match status" value="1"/>
</dbReference>
<feature type="domain" description="Response regulatory" evidence="2">
    <location>
        <begin position="6"/>
        <end position="120"/>
    </location>
</feature>
<dbReference type="GO" id="GO:0071111">
    <property type="term" value="F:cyclic-guanylate-specific phosphodiesterase activity"/>
    <property type="evidence" value="ECO:0007669"/>
    <property type="project" value="UniProtKB-EC"/>
</dbReference>
<dbReference type="PROSITE" id="PS50887">
    <property type="entry name" value="GGDEF"/>
    <property type="match status" value="1"/>
</dbReference>
<dbReference type="InterPro" id="IPR029787">
    <property type="entry name" value="Nucleotide_cyclase"/>
</dbReference>
<dbReference type="AlphaFoldDB" id="A0A1A8TUD1"/>
<protein>
    <submittedName>
        <fullName evidence="5">Cyclic di-GMP phosphodiesterase YfgF</fullName>
        <ecNumber evidence="5">3.1.4.52</ecNumber>
    </submittedName>
</protein>
<dbReference type="Proteomes" id="UP000092544">
    <property type="component" value="Unassembled WGS sequence"/>
</dbReference>
<dbReference type="InterPro" id="IPR001789">
    <property type="entry name" value="Sig_transdc_resp-reg_receiver"/>
</dbReference>
<dbReference type="PANTHER" id="PTHR33121:SF23">
    <property type="entry name" value="CYCLIC DI-GMP PHOSPHODIESTERASE PDEB"/>
    <property type="match status" value="1"/>
</dbReference>
<reference evidence="5 6" key="1">
    <citation type="submission" date="2016-06" db="EMBL/GenBank/DDBJ databases">
        <authorList>
            <person name="Kjaerup R.B."/>
            <person name="Dalgaard T.S."/>
            <person name="Juul-Madsen H.R."/>
        </authorList>
    </citation>
    <scope>NUCLEOTIDE SEQUENCE [LARGE SCALE GENOMIC DNA]</scope>
    <source>
        <strain evidence="5 6">CECT 8886</strain>
    </source>
</reference>
<feature type="domain" description="GGDEF" evidence="4">
    <location>
        <begin position="204"/>
        <end position="338"/>
    </location>
</feature>
<dbReference type="SMART" id="SM00267">
    <property type="entry name" value="GGDEF"/>
    <property type="match status" value="1"/>
</dbReference>
<dbReference type="InterPro" id="IPR000160">
    <property type="entry name" value="GGDEF_dom"/>
</dbReference>
<dbReference type="SUPFAM" id="SSF55073">
    <property type="entry name" value="Nucleotide cyclase"/>
    <property type="match status" value="1"/>
</dbReference>
<gene>
    <name evidence="5" type="primary">yfgF</name>
    <name evidence="5" type="ORF">MSP8886_04149</name>
</gene>
<sequence>MKKMSTVLIVDDVPENLRVLSDVIASEECQVMVANSGERALELLERNKPSLVLLDVMMGGIDGFETCRQIRANPMLVDLPVIFVTALVDDITKGFAAGGNDYITKPIRVDEVRTRVEHQLERFYLLQQLKELNNTLEERVRERTHDLNAVNRSLQKEVSERRYMQDRLNYLAQHDFVTKLYNRDALEEHVTHLISGVQHKSNVSVPYFLLIDINEFRLINDACGCVAGDSLLFQVAQIINHVADPKKYYCARLTGDKFAIAVGRSSAQDIEAFFEQLNTEIENFVFSWDGRNFTTSITQIAIPITLDMVTFDQVIMIADEVSYASKQSGSHQRVVVDESELALDERRSNLNWGLTIIDGLEKNLFEVHFQQVFSLDDDNDDKKKRIEILVRLRDDKTGTLIYPNDFIRSAERFGIVSKIDRWVIQHTMMQLSERPELWNSIDQVALNVSALSVREPNFAPFILENLQKYQLDGSKFCFEITETEALNNFTETRYFMSLLHESGCTIALDDFGTGFSSFSYLTDLPFDVIKIDGEFVRDMHVNSIHHGMVDSIVKLAKLLNKPVVAEFIEHQEIVVALRELGVEWGQGYHFHRPEKL</sequence>
<name>A0A1A8TUD1_9GAMM</name>
<dbReference type="InterPro" id="IPR035919">
    <property type="entry name" value="EAL_sf"/>
</dbReference>
<evidence type="ECO:0000313" key="6">
    <source>
        <dbReference type="Proteomes" id="UP000092544"/>
    </source>
</evidence>
<dbReference type="Gene3D" id="3.40.50.2300">
    <property type="match status" value="1"/>
</dbReference>
<evidence type="ECO:0000259" key="3">
    <source>
        <dbReference type="PROSITE" id="PS50883"/>
    </source>
</evidence>
<dbReference type="NCBIfam" id="TIGR00254">
    <property type="entry name" value="GGDEF"/>
    <property type="match status" value="1"/>
</dbReference>
<proteinExistence type="predicted"/>
<dbReference type="SUPFAM" id="SSF52172">
    <property type="entry name" value="CheY-like"/>
    <property type="match status" value="1"/>
</dbReference>
<keyword evidence="1" id="KW-0597">Phosphoprotein</keyword>
<dbReference type="Pfam" id="PF00990">
    <property type="entry name" value="GGDEF"/>
    <property type="match status" value="1"/>
</dbReference>
<dbReference type="CDD" id="cd01949">
    <property type="entry name" value="GGDEF"/>
    <property type="match status" value="1"/>
</dbReference>
<dbReference type="InterPro" id="IPR001633">
    <property type="entry name" value="EAL_dom"/>
</dbReference>
<dbReference type="PROSITE" id="PS50110">
    <property type="entry name" value="RESPONSE_REGULATORY"/>
    <property type="match status" value="1"/>
</dbReference>
<dbReference type="SMART" id="SM00052">
    <property type="entry name" value="EAL"/>
    <property type="match status" value="1"/>
</dbReference>